<keyword evidence="3" id="KW-1185">Reference proteome</keyword>
<dbReference type="AlphaFoldDB" id="A0A067Q327"/>
<dbReference type="Proteomes" id="UP000027265">
    <property type="component" value="Unassembled WGS sequence"/>
</dbReference>
<dbReference type="OrthoDB" id="10260961at2759"/>
<dbReference type="HOGENOM" id="CLU_035149_1_0_1"/>
<dbReference type="InterPro" id="IPR029058">
    <property type="entry name" value="AB_hydrolase_fold"/>
</dbReference>
<evidence type="ECO:0000259" key="1">
    <source>
        <dbReference type="Pfam" id="PF00561"/>
    </source>
</evidence>
<dbReference type="PANTHER" id="PTHR42103:SF2">
    <property type="entry name" value="AB HYDROLASE-1 DOMAIN-CONTAINING PROTEIN"/>
    <property type="match status" value="1"/>
</dbReference>
<dbReference type="Gene3D" id="3.40.50.1820">
    <property type="entry name" value="alpha/beta hydrolase"/>
    <property type="match status" value="1"/>
</dbReference>
<gene>
    <name evidence="2" type="ORF">JAAARDRAFT_131498</name>
</gene>
<dbReference type="SUPFAM" id="SSF53474">
    <property type="entry name" value="alpha/beta-Hydrolases"/>
    <property type="match status" value="1"/>
</dbReference>
<dbReference type="Pfam" id="PF00561">
    <property type="entry name" value="Abhydrolase_1"/>
    <property type="match status" value="1"/>
</dbReference>
<reference evidence="3" key="1">
    <citation type="journal article" date="2014" name="Proc. Natl. Acad. Sci. U.S.A.">
        <title>Extensive sampling of basidiomycete genomes demonstrates inadequacy of the white-rot/brown-rot paradigm for wood decay fungi.</title>
        <authorList>
            <person name="Riley R."/>
            <person name="Salamov A.A."/>
            <person name="Brown D.W."/>
            <person name="Nagy L.G."/>
            <person name="Floudas D."/>
            <person name="Held B.W."/>
            <person name="Levasseur A."/>
            <person name="Lombard V."/>
            <person name="Morin E."/>
            <person name="Otillar R."/>
            <person name="Lindquist E.A."/>
            <person name="Sun H."/>
            <person name="LaButti K.M."/>
            <person name="Schmutz J."/>
            <person name="Jabbour D."/>
            <person name="Luo H."/>
            <person name="Baker S.E."/>
            <person name="Pisabarro A.G."/>
            <person name="Walton J.D."/>
            <person name="Blanchette R.A."/>
            <person name="Henrissat B."/>
            <person name="Martin F."/>
            <person name="Cullen D."/>
            <person name="Hibbett D.S."/>
            <person name="Grigoriev I.V."/>
        </authorList>
    </citation>
    <scope>NUCLEOTIDE SEQUENCE [LARGE SCALE GENOMIC DNA]</scope>
    <source>
        <strain evidence="3">MUCL 33604</strain>
    </source>
</reference>
<protein>
    <recommendedName>
        <fullName evidence="1">AB hydrolase-1 domain-containing protein</fullName>
    </recommendedName>
</protein>
<evidence type="ECO:0000313" key="2">
    <source>
        <dbReference type="EMBL" id="KDQ56986.1"/>
    </source>
</evidence>
<proteinExistence type="predicted"/>
<organism evidence="2 3">
    <name type="scientific">Jaapia argillacea MUCL 33604</name>
    <dbReference type="NCBI Taxonomy" id="933084"/>
    <lineage>
        <taxon>Eukaryota</taxon>
        <taxon>Fungi</taxon>
        <taxon>Dikarya</taxon>
        <taxon>Basidiomycota</taxon>
        <taxon>Agaricomycotina</taxon>
        <taxon>Agaricomycetes</taxon>
        <taxon>Agaricomycetidae</taxon>
        <taxon>Jaapiales</taxon>
        <taxon>Jaapiaceae</taxon>
        <taxon>Jaapia</taxon>
    </lineage>
</organism>
<accession>A0A067Q327</accession>
<sequence>MSLQCFSRKLIPLSSGVLLEADLSVPPTNQDEEGNRLAVCLHPWSWLGGSKDDPTLHILAACFEDCGYHVLRFNSRGVGKSTGRASFTGFSEAQDLRDIVKWGIDTVPDIRHVVILGYSHGSLIASLHPSLPPPVQIHHILLSYPLGPRSWLTAFRSSTYASALSDLIADPSSDILVIYGDRDEFTGIASYQTWAEELKRQAAGAGKGKLQVQRIDGGSHFWFHQAEIQSSLQQVVRAWLPR</sequence>
<dbReference type="InterPro" id="IPR000073">
    <property type="entry name" value="AB_hydrolase_1"/>
</dbReference>
<dbReference type="PANTHER" id="PTHR42103">
    <property type="entry name" value="ALPHA/BETA-HYDROLASES SUPERFAMILY PROTEIN"/>
    <property type="match status" value="1"/>
</dbReference>
<dbReference type="InParanoid" id="A0A067Q327"/>
<evidence type="ECO:0000313" key="3">
    <source>
        <dbReference type="Proteomes" id="UP000027265"/>
    </source>
</evidence>
<dbReference type="EMBL" id="KL197720">
    <property type="protein sequence ID" value="KDQ56986.1"/>
    <property type="molecule type" value="Genomic_DNA"/>
</dbReference>
<name>A0A067Q327_9AGAM</name>
<feature type="domain" description="AB hydrolase-1" evidence="1">
    <location>
        <begin position="56"/>
        <end position="127"/>
    </location>
</feature>
<dbReference type="STRING" id="933084.A0A067Q327"/>